<keyword evidence="2" id="KW-1185">Reference proteome</keyword>
<reference evidence="1 2" key="1">
    <citation type="submission" date="2019-09" db="EMBL/GenBank/DDBJ databases">
        <title>Arenimonas chukotkensis sp. nov., a bacterium isolated from Chukotka hot spring, Arctic region, Russia.</title>
        <authorList>
            <person name="Zayulina K.S."/>
            <person name="Prokofeva M.I."/>
            <person name="Elcheninov A.G."/>
            <person name="Novikov A."/>
            <person name="Kochetkova T.V."/>
            <person name="Kublanov I.V."/>
        </authorList>
    </citation>
    <scope>NUCLEOTIDE SEQUENCE [LARGE SCALE GENOMIC DNA]</scope>
    <source>
        <strain evidence="1 2">3729k</strain>
    </source>
</reference>
<dbReference type="Proteomes" id="UP000322165">
    <property type="component" value="Unassembled WGS sequence"/>
</dbReference>
<sequence>MIAGIVTLILLIAFLVGVALLFRPRHKAEFDAAARIPLEDQSENMP</sequence>
<evidence type="ECO:0000313" key="1">
    <source>
        <dbReference type="EMBL" id="KAA2284843.1"/>
    </source>
</evidence>
<organism evidence="1 2">
    <name type="scientific">Arenimonas fontis</name>
    <dbReference type="NCBI Taxonomy" id="2608255"/>
    <lineage>
        <taxon>Bacteria</taxon>
        <taxon>Pseudomonadati</taxon>
        <taxon>Pseudomonadota</taxon>
        <taxon>Gammaproteobacteria</taxon>
        <taxon>Lysobacterales</taxon>
        <taxon>Lysobacteraceae</taxon>
        <taxon>Arenimonas</taxon>
    </lineage>
</organism>
<proteinExistence type="predicted"/>
<reference evidence="1 2" key="2">
    <citation type="submission" date="2019-09" db="EMBL/GenBank/DDBJ databases">
        <authorList>
            <person name="Mazur A."/>
        </authorList>
    </citation>
    <scope>NUCLEOTIDE SEQUENCE [LARGE SCALE GENOMIC DNA]</scope>
    <source>
        <strain evidence="1 2">3729k</strain>
    </source>
</reference>
<dbReference type="AlphaFoldDB" id="A0A5B2ZBC7"/>
<protein>
    <submittedName>
        <fullName evidence="1">Cbb3-type cytochrome c oxidase subunit 3</fullName>
    </submittedName>
</protein>
<comment type="caution">
    <text evidence="1">The sequence shown here is derived from an EMBL/GenBank/DDBJ whole genome shotgun (WGS) entry which is preliminary data.</text>
</comment>
<dbReference type="RefSeq" id="WP_149860342.1">
    <property type="nucleotide sequence ID" value="NZ_VUOD01000004.1"/>
</dbReference>
<dbReference type="Pfam" id="PF05545">
    <property type="entry name" value="FixQ"/>
    <property type="match status" value="1"/>
</dbReference>
<gene>
    <name evidence="1" type="ORF">F0415_06200</name>
</gene>
<evidence type="ECO:0000313" key="2">
    <source>
        <dbReference type="Proteomes" id="UP000322165"/>
    </source>
</evidence>
<dbReference type="EMBL" id="VUOD01000004">
    <property type="protein sequence ID" value="KAA2284843.1"/>
    <property type="molecule type" value="Genomic_DNA"/>
</dbReference>
<accession>A0A5B2ZBC7</accession>
<dbReference type="InterPro" id="IPR008621">
    <property type="entry name" value="Cbb3-typ_cyt_oxidase_comp"/>
</dbReference>
<name>A0A5B2ZBC7_9GAMM</name>